<feature type="transmembrane region" description="Helical" evidence="1">
    <location>
        <begin position="199"/>
        <end position="216"/>
    </location>
</feature>
<evidence type="ECO:0000259" key="2">
    <source>
        <dbReference type="Pfam" id="PF04892"/>
    </source>
</evidence>
<dbReference type="PANTHER" id="PTHR28008">
    <property type="entry name" value="DOMAIN PROTEIN, PUTATIVE (AFU_ORTHOLOGUE AFUA_3G10980)-RELATED"/>
    <property type="match status" value="1"/>
</dbReference>
<feature type="transmembrane region" description="Helical" evidence="1">
    <location>
        <begin position="276"/>
        <end position="295"/>
    </location>
</feature>
<proteinExistence type="predicted"/>
<reference evidence="3 4" key="1">
    <citation type="submission" date="2017-04" db="EMBL/GenBank/DDBJ databases">
        <authorList>
            <consortium name="Geobacter pelophilus Genome Sequencing"/>
            <person name="Aoyagi T."/>
            <person name="Koike H."/>
            <person name="Hori T."/>
        </authorList>
    </citation>
    <scope>NUCLEOTIDE SEQUENCE [LARGE SCALE GENOMIC DNA]</scope>
    <source>
        <strain evidence="3 4">Drf2</strain>
    </source>
</reference>
<feature type="transmembrane region" description="Helical" evidence="1">
    <location>
        <begin position="154"/>
        <end position="171"/>
    </location>
</feature>
<gene>
    <name evidence="3" type="ORF">GPEL0_01r1135</name>
</gene>
<evidence type="ECO:0000256" key="1">
    <source>
        <dbReference type="SAM" id="Phobius"/>
    </source>
</evidence>
<evidence type="ECO:0000313" key="3">
    <source>
        <dbReference type="EMBL" id="GAW65986.1"/>
    </source>
</evidence>
<feature type="transmembrane region" description="Helical" evidence="1">
    <location>
        <begin position="76"/>
        <end position="94"/>
    </location>
</feature>
<feature type="transmembrane region" description="Helical" evidence="1">
    <location>
        <begin position="114"/>
        <end position="133"/>
    </location>
</feature>
<keyword evidence="1" id="KW-1133">Transmembrane helix</keyword>
<keyword evidence="4" id="KW-1185">Reference proteome</keyword>
<comment type="caution">
    <text evidence="3">The sequence shown here is derived from an EMBL/GenBank/DDBJ whole genome shotgun (WGS) entry which is preliminary data.</text>
</comment>
<dbReference type="PANTHER" id="PTHR28008:SF1">
    <property type="entry name" value="DOMAIN PROTEIN, PUTATIVE (AFU_ORTHOLOGUE AFUA_3G10980)-RELATED"/>
    <property type="match status" value="1"/>
</dbReference>
<reference evidence="4" key="2">
    <citation type="submission" date="2017-05" db="EMBL/GenBank/DDBJ databases">
        <title>Draft genome sequence of Geobacter pelophilus, a iron(III)-reducing bacteria.</title>
        <authorList>
            <person name="Aoyagi T."/>
            <person name="Koike H."/>
            <person name="Morita T."/>
            <person name="Sato Y."/>
            <person name="Habe H."/>
            <person name="Hori T."/>
        </authorList>
    </citation>
    <scope>NUCLEOTIDE SEQUENCE [LARGE SCALE GENOMIC DNA]</scope>
    <source>
        <strain evidence="4">Drf2</strain>
    </source>
</reference>
<evidence type="ECO:0000313" key="4">
    <source>
        <dbReference type="Proteomes" id="UP000194153"/>
    </source>
</evidence>
<feature type="transmembrane region" description="Helical" evidence="1">
    <location>
        <begin position="51"/>
        <end position="69"/>
    </location>
</feature>
<feature type="transmembrane region" description="Helical" evidence="1">
    <location>
        <begin position="250"/>
        <end position="269"/>
    </location>
</feature>
<feature type="transmembrane region" description="Helical" evidence="1">
    <location>
        <begin position="315"/>
        <end position="335"/>
    </location>
</feature>
<organism evidence="3 4">
    <name type="scientific">Geoanaerobacter pelophilus</name>
    <dbReference type="NCBI Taxonomy" id="60036"/>
    <lineage>
        <taxon>Bacteria</taxon>
        <taxon>Pseudomonadati</taxon>
        <taxon>Thermodesulfobacteriota</taxon>
        <taxon>Desulfuromonadia</taxon>
        <taxon>Geobacterales</taxon>
        <taxon>Geobacteraceae</taxon>
        <taxon>Geoanaerobacter</taxon>
    </lineage>
</organism>
<accession>A0ABQ0MIL2</accession>
<feature type="transmembrane region" description="Helical" evidence="1">
    <location>
        <begin position="223"/>
        <end position="244"/>
    </location>
</feature>
<protein>
    <submittedName>
        <fullName evidence="3">Teicoplanin resistance protein VanZ</fullName>
    </submittedName>
</protein>
<dbReference type="InterPro" id="IPR006976">
    <property type="entry name" value="VanZ-like"/>
</dbReference>
<keyword evidence="1" id="KW-0812">Transmembrane</keyword>
<dbReference type="Proteomes" id="UP000194153">
    <property type="component" value="Unassembled WGS sequence"/>
</dbReference>
<dbReference type="Pfam" id="PF04892">
    <property type="entry name" value="VanZ"/>
    <property type="match status" value="1"/>
</dbReference>
<feature type="domain" description="VanZ-like" evidence="2">
    <location>
        <begin position="49"/>
        <end position="128"/>
    </location>
</feature>
<feature type="transmembrane region" description="Helical" evidence="1">
    <location>
        <begin position="377"/>
        <end position="395"/>
    </location>
</feature>
<dbReference type="EMBL" id="BDQG01000001">
    <property type="protein sequence ID" value="GAW65986.1"/>
    <property type="molecule type" value="Genomic_DNA"/>
</dbReference>
<sequence>MNRKALLATLICVLLIAYASLFPLSGWRLPGSGFLAWCTLKLPGHVSKSDLLVNVIAYVPLGYLLFRLFRIDKRPAPLALPCALVTGSALSFAMELTQTALPDRTPSIVDLGANTLGTCAGALLALIWQRAALPQGALSRWRASFLAAGSRGELGLAVLLLWLCSQWAPFVPQLDLGGIKNGLKPLWYTANDLSRLDPMQAATYFCYLAALGVLAQETLRRRALALPLFSLFAALVLCGKIFILGRQLSLEALAGLFAAVPLLAVAGLLGEKSRRLIGCLLIVTGFALYELKPGAGGLAGVFGWVPFQGQLAHELTGFGSIFEGIWPFAALSVLFAPGRSKAQAPQWLGAAALFCLVFALEWLQLSIPGRSPELTQPLLALAGYLAPALYLRCAANGARTGAAS</sequence>
<keyword evidence="1" id="KW-0472">Membrane</keyword>
<name>A0ABQ0MIL2_9BACT</name>
<dbReference type="RefSeq" id="WP_085812385.1">
    <property type="nucleotide sequence ID" value="NZ_BDQG01000001.1"/>
</dbReference>
<feature type="transmembrane region" description="Helical" evidence="1">
    <location>
        <begin position="347"/>
        <end position="365"/>
    </location>
</feature>